<keyword evidence="2" id="KW-1185">Reference proteome</keyword>
<organism evidence="1 2">
    <name type="scientific">Kalanchoe fedtschenkoi</name>
    <name type="common">Lavender scallops</name>
    <name type="synonym">South American air plant</name>
    <dbReference type="NCBI Taxonomy" id="63787"/>
    <lineage>
        <taxon>Eukaryota</taxon>
        <taxon>Viridiplantae</taxon>
        <taxon>Streptophyta</taxon>
        <taxon>Embryophyta</taxon>
        <taxon>Tracheophyta</taxon>
        <taxon>Spermatophyta</taxon>
        <taxon>Magnoliopsida</taxon>
        <taxon>eudicotyledons</taxon>
        <taxon>Gunneridae</taxon>
        <taxon>Pentapetalae</taxon>
        <taxon>Saxifragales</taxon>
        <taxon>Crassulaceae</taxon>
        <taxon>Kalanchoe</taxon>
    </lineage>
</organism>
<reference evidence="1" key="1">
    <citation type="submission" date="2021-01" db="UniProtKB">
        <authorList>
            <consortium name="EnsemblPlants"/>
        </authorList>
    </citation>
    <scope>IDENTIFICATION</scope>
</reference>
<evidence type="ECO:0000313" key="1">
    <source>
        <dbReference type="EnsemblPlants" id="Kaladp0048s0396.1.v1.1"/>
    </source>
</evidence>
<proteinExistence type="predicted"/>
<name>A0A7N0ZY87_KALFE</name>
<evidence type="ECO:0008006" key="3">
    <source>
        <dbReference type="Google" id="ProtNLM"/>
    </source>
</evidence>
<dbReference type="EnsemblPlants" id="Kaladp0048s0396.1.v1.1">
    <property type="protein sequence ID" value="Kaladp0048s0396.1.v1.1"/>
    <property type="gene ID" value="Kaladp0048s0396.v1.1"/>
</dbReference>
<dbReference type="Gene3D" id="3.40.30.10">
    <property type="entry name" value="Glutaredoxin"/>
    <property type="match status" value="1"/>
</dbReference>
<dbReference type="Pfam" id="PF06999">
    <property type="entry name" value="Suc_Fer-like"/>
    <property type="match status" value="1"/>
</dbReference>
<sequence length="335" mass="36829">MATDKDTQKAETMLCKVDLASDAEFGFTRPGFGQGLLAGSVDFYERHVFLRYKTPSLWPSNIGGEEIDELPRLLDAAVRTNKGCMKRQTRITLCEGRDDAAEASNGDVLIFPDMIRYRRLTHADVDSFVEQVLVTGGKWAHSDPEMLQGSYIFVCCHAAKDLRCGVCGPALVERFKQEIEAIGLQHRVSVCPCSHLGGHKYAGNVIIFGASVDGTVTGHWYGYVTPDDVPELLEEHILGGTIVNQLWRGQMGLTEDQQKLSHQRRLHENAAVSKKGTNKIKRGQKGDSKLEACSSGEITEGCCQQDPSSCCQSRKLANAGLSNQKKGIVNKVSRI</sequence>
<dbReference type="InterPro" id="IPR009737">
    <property type="entry name" value="Aim32/Apd1-like"/>
</dbReference>
<dbReference type="CDD" id="cd03062">
    <property type="entry name" value="TRX_Fd_Sucrase"/>
    <property type="match status" value="1"/>
</dbReference>
<dbReference type="PANTHER" id="PTHR31902">
    <property type="entry name" value="ACTIN PATCHES DISTAL PROTEIN 1"/>
    <property type="match status" value="1"/>
</dbReference>
<dbReference type="OMA" id="QLWRGQM"/>
<dbReference type="Proteomes" id="UP000594263">
    <property type="component" value="Unplaced"/>
</dbReference>
<dbReference type="Gramene" id="Kaladp0048s0396.1.v1.1">
    <property type="protein sequence ID" value="Kaladp0048s0396.1.v1.1"/>
    <property type="gene ID" value="Kaladp0048s0396.v1.1"/>
</dbReference>
<dbReference type="SUPFAM" id="SSF52833">
    <property type="entry name" value="Thioredoxin-like"/>
    <property type="match status" value="1"/>
</dbReference>
<protein>
    <recommendedName>
        <fullName evidence="3">Sucrase/ferredoxin-like family protein</fullName>
    </recommendedName>
</protein>
<dbReference type="PANTHER" id="PTHR31902:SF14">
    <property type="entry name" value="ACTIN PATCHES DISTAL PROTEIN 1"/>
    <property type="match status" value="1"/>
</dbReference>
<dbReference type="FunFam" id="3.40.30.10:FF:000213">
    <property type="entry name" value="APD1p protein"/>
    <property type="match status" value="1"/>
</dbReference>
<dbReference type="AlphaFoldDB" id="A0A7N0ZY87"/>
<accession>A0A7N0ZY87</accession>
<evidence type="ECO:0000313" key="2">
    <source>
        <dbReference type="Proteomes" id="UP000594263"/>
    </source>
</evidence>
<dbReference type="InterPro" id="IPR036249">
    <property type="entry name" value="Thioredoxin-like_sf"/>
</dbReference>